<dbReference type="CDD" id="cd00609">
    <property type="entry name" value="AAT_like"/>
    <property type="match status" value="1"/>
</dbReference>
<evidence type="ECO:0000313" key="3">
    <source>
        <dbReference type="EMBL" id="SNS09997.1"/>
    </source>
</evidence>
<dbReference type="RefSeq" id="WP_089281857.1">
    <property type="nucleotide sequence ID" value="NZ_FZOJ01000004.1"/>
</dbReference>
<keyword evidence="1 3" id="KW-0032">Aminotransferase</keyword>
<feature type="domain" description="Aminotransferase class I/classII large" evidence="2">
    <location>
        <begin position="27"/>
        <end position="352"/>
    </location>
</feature>
<dbReference type="PANTHER" id="PTHR43510">
    <property type="entry name" value="AMINOTRANSFERASE FUNCTION, HYPOTHETICAL (EUROFUNG)"/>
    <property type="match status" value="1"/>
</dbReference>
<dbReference type="GO" id="GO:0030170">
    <property type="term" value="F:pyridoxal phosphate binding"/>
    <property type="evidence" value="ECO:0007669"/>
    <property type="project" value="InterPro"/>
</dbReference>
<dbReference type="EC" id="2.6.1.-" evidence="1"/>
<name>A0A239BPH3_9FIRM</name>
<evidence type="ECO:0000313" key="4">
    <source>
        <dbReference type="Proteomes" id="UP000198304"/>
    </source>
</evidence>
<gene>
    <name evidence="3" type="ORF">SAMN05446037_100466</name>
</gene>
<dbReference type="InterPro" id="IPR004838">
    <property type="entry name" value="NHTrfase_class1_PyrdxlP-BS"/>
</dbReference>
<dbReference type="PROSITE" id="PS00105">
    <property type="entry name" value="AA_TRANSFER_CLASS_1"/>
    <property type="match status" value="1"/>
</dbReference>
<dbReference type="GO" id="GO:0008483">
    <property type="term" value="F:transaminase activity"/>
    <property type="evidence" value="ECO:0007669"/>
    <property type="project" value="UniProtKB-KW"/>
</dbReference>
<reference evidence="3 4" key="1">
    <citation type="submission" date="2017-06" db="EMBL/GenBank/DDBJ databases">
        <authorList>
            <person name="Kim H.J."/>
            <person name="Triplett B.A."/>
        </authorList>
    </citation>
    <scope>NUCLEOTIDE SEQUENCE [LARGE SCALE GENOMIC DNA]</scope>
    <source>
        <strain evidence="3 4">SCA</strain>
    </source>
</reference>
<comment type="cofactor">
    <cofactor evidence="1">
        <name>pyridoxal 5'-phosphate</name>
        <dbReference type="ChEBI" id="CHEBI:597326"/>
    </cofactor>
</comment>
<dbReference type="Pfam" id="PF00155">
    <property type="entry name" value="Aminotran_1_2"/>
    <property type="match status" value="1"/>
</dbReference>
<proteinExistence type="inferred from homology"/>
<dbReference type="AlphaFoldDB" id="A0A239BPH3"/>
<dbReference type="InterPro" id="IPR015421">
    <property type="entry name" value="PyrdxlP-dep_Trfase_major"/>
</dbReference>
<dbReference type="EMBL" id="FZOJ01000004">
    <property type="protein sequence ID" value="SNS09997.1"/>
    <property type="molecule type" value="Genomic_DNA"/>
</dbReference>
<evidence type="ECO:0000256" key="1">
    <source>
        <dbReference type="RuleBase" id="RU000481"/>
    </source>
</evidence>
<accession>A0A239BPH3</accession>
<keyword evidence="4" id="KW-1185">Reference proteome</keyword>
<dbReference type="SUPFAM" id="SSF53383">
    <property type="entry name" value="PLP-dependent transferases"/>
    <property type="match status" value="1"/>
</dbReference>
<dbReference type="InterPro" id="IPR015422">
    <property type="entry name" value="PyrdxlP-dep_Trfase_small"/>
</dbReference>
<keyword evidence="1 3" id="KW-0808">Transferase</keyword>
<evidence type="ECO:0000259" key="2">
    <source>
        <dbReference type="Pfam" id="PF00155"/>
    </source>
</evidence>
<dbReference type="InterPro" id="IPR004839">
    <property type="entry name" value="Aminotransferase_I/II_large"/>
</dbReference>
<dbReference type="PANTHER" id="PTHR43510:SF1">
    <property type="entry name" value="AMINOTRANSFERASE FUNCTION, HYPOTHETICAL (EUROFUNG)"/>
    <property type="match status" value="1"/>
</dbReference>
<organism evidence="3 4">
    <name type="scientific">Anaerovirgula multivorans</name>
    <dbReference type="NCBI Taxonomy" id="312168"/>
    <lineage>
        <taxon>Bacteria</taxon>
        <taxon>Bacillati</taxon>
        <taxon>Bacillota</taxon>
        <taxon>Clostridia</taxon>
        <taxon>Peptostreptococcales</taxon>
        <taxon>Natronincolaceae</taxon>
        <taxon>Anaerovirgula</taxon>
    </lineage>
</organism>
<dbReference type="Gene3D" id="3.40.640.10">
    <property type="entry name" value="Type I PLP-dependent aspartate aminotransferase-like (Major domain)"/>
    <property type="match status" value="1"/>
</dbReference>
<protein>
    <recommendedName>
        <fullName evidence="1">Aminotransferase</fullName>
        <ecNumber evidence="1">2.6.1.-</ecNumber>
    </recommendedName>
</protein>
<comment type="similarity">
    <text evidence="1">Belongs to the class-I pyridoxal-phosphate-dependent aminotransferase family.</text>
</comment>
<dbReference type="Proteomes" id="UP000198304">
    <property type="component" value="Unassembled WGS sequence"/>
</dbReference>
<dbReference type="InterPro" id="IPR015424">
    <property type="entry name" value="PyrdxlP-dep_Trfase"/>
</dbReference>
<dbReference type="OrthoDB" id="9802328at2"/>
<sequence>MKMSPFKLERYFAIHEFTAKYLLSPSDCESLTMEELVKKADEESLSLWNNLKLGYTESKGHPALREEITKLYDHIVVDDVITIVPEEGIFIAMHAILEEGDHVIVVDPIYQSLSEISKSLGCSVTNWKVELKDNQWHLDTNFLKSNIQKNTKMIIINFPHNPTGYLPNREVFDEIIKIAEEHDLYVFSDEMYWLLEHQEESRLPSVGDIYKKGISLFGLSKTFSLPGLRLGWLITQDQDVMKKLATLKDYTTICGSAPSEVLGIMALRQKARILQKNRERIQSNIEAVKEFFQKHSKLFTWVEPQAGSIAFPKLNDKIKAAEFCDKVVKEKNIMILPANVFDYSENHIRVGLGRENFKDILKELEEYVTKLEAEL</sequence>
<dbReference type="Gene3D" id="3.90.1150.10">
    <property type="entry name" value="Aspartate Aminotransferase, domain 1"/>
    <property type="match status" value="1"/>
</dbReference>